<dbReference type="EMBL" id="MDEG01000015">
    <property type="protein sequence ID" value="PPU96451.1"/>
    <property type="molecule type" value="Genomic_DNA"/>
</dbReference>
<feature type="domain" description="Teneurin-like YD-shell" evidence="2">
    <location>
        <begin position="886"/>
        <end position="972"/>
    </location>
</feature>
<dbReference type="Gene3D" id="3.90.930.1">
    <property type="match status" value="1"/>
</dbReference>
<dbReference type="Pfam" id="PF05593">
    <property type="entry name" value="RHS_repeat"/>
    <property type="match status" value="5"/>
</dbReference>
<dbReference type="InterPro" id="IPR056823">
    <property type="entry name" value="TEN-like_YD-shell"/>
</dbReference>
<proteinExistence type="predicted"/>
<gene>
    <name evidence="3" type="ORF">XhyaCFBP1156_15225</name>
</gene>
<dbReference type="PANTHER" id="PTHR32305:SF15">
    <property type="entry name" value="PROTEIN RHSA-RELATED"/>
    <property type="match status" value="1"/>
</dbReference>
<dbReference type="PRINTS" id="PR00394">
    <property type="entry name" value="RHSPROTEIN"/>
</dbReference>
<organism evidence="3 4">
    <name type="scientific">Xanthomonas hyacinthi</name>
    <dbReference type="NCBI Taxonomy" id="56455"/>
    <lineage>
        <taxon>Bacteria</taxon>
        <taxon>Pseudomonadati</taxon>
        <taxon>Pseudomonadota</taxon>
        <taxon>Gammaproteobacteria</taxon>
        <taxon>Lysobacterales</taxon>
        <taxon>Lysobacteraceae</taxon>
        <taxon>Xanthomonas</taxon>
    </lineage>
</organism>
<dbReference type="NCBIfam" id="TIGR01643">
    <property type="entry name" value="YD_repeat_2x"/>
    <property type="match status" value="11"/>
</dbReference>
<evidence type="ECO:0000259" key="2">
    <source>
        <dbReference type="Pfam" id="PF25023"/>
    </source>
</evidence>
<evidence type="ECO:0000313" key="3">
    <source>
        <dbReference type="EMBL" id="PPU96451.1"/>
    </source>
</evidence>
<feature type="domain" description="Teneurin-like YD-shell" evidence="2">
    <location>
        <begin position="1027"/>
        <end position="1291"/>
    </location>
</feature>
<dbReference type="Pfam" id="PF25023">
    <property type="entry name" value="TEN_YD-shell"/>
    <property type="match status" value="2"/>
</dbReference>
<dbReference type="Gene3D" id="2.180.10.10">
    <property type="entry name" value="RHS repeat-associated core"/>
    <property type="match status" value="3"/>
</dbReference>
<keyword evidence="1" id="KW-0677">Repeat</keyword>
<dbReference type="InterPro" id="IPR022385">
    <property type="entry name" value="Rhs_assc_core"/>
</dbReference>
<keyword evidence="4" id="KW-1185">Reference proteome</keyword>
<dbReference type="NCBIfam" id="TIGR03696">
    <property type="entry name" value="Rhs_assc_core"/>
    <property type="match status" value="1"/>
</dbReference>
<evidence type="ECO:0000313" key="4">
    <source>
        <dbReference type="Proteomes" id="UP000238261"/>
    </source>
</evidence>
<dbReference type="InterPro" id="IPR006530">
    <property type="entry name" value="YD"/>
</dbReference>
<accession>A0A2S7ETK6</accession>
<sequence length="1533" mass="166442">MSGTGLRGMIFGNRSASSLLVTFLVLVGLLLAPGVGHAQATYSLGSSGTMGLGSPNGEFTVAQDDLVVKVPSGYARINRDYDGQQWVFNRQWSGLGDPSFYRSSYASIGAFYSCTIVDGISSCDSTAVAGQSVASLQPIVQGVRVLNDPGFGRDADGHPRLQSSIESVARKGVGFNRSTDGSSYVSSKYPRFLVRPQQVPMLPASAGPDAHPVSGKPGQGGVATTLVEGYRWTDRSGEWIEYDQYGRITSYGDRNDVRVWFQYGSHGQIERMLDDNGRTVFTLLYKDGGQFITEARDHTGTSLRRVQYHYTDNGYMDRVVDARGGETRFEYGRSTGAMPPGGGGLPSSDNPVYSITKVTDAEGRVLKVEYGPTERISSITAPDAGKTEIEYGYDKLKKEFSTTIKYPRTNSGQKIETSHYDAEGRMVYRDVNGKVLLSAQGGARTMAYTDARGATVTVNRDNFDQVTSKTNSDGSTVRYTYGSGSLDLKEAVDEAGVSSLMSYDSRGNLTKLQAAAGKPEEQVTEYTVNARGEPQTIVRKGGAKPNGGADPDVEIGLTYDASGNVTELVDGEGKVWKYVYDPLGNLASALDPLNHETLYTYDAHGNRLTATDSNGLVTRFSYDATDRLLTATDPRGQVYRMTYDAAGRPTGIIDPTGATSTRDYDAAGRPVRTVDPVNQQVQFVYDAMDRLSQVIDGNGDATSAMYTDVDGTDHGSDLVSKVQYPTFQQLLRYNSRQGVTQMAEVVDGTTRSTQLGYDPRGLTTSSIDAYGKSQSTQYDALGRLTTGTDELGHSIALSYDHRGNLIQATDELGHATRLEYDRRDKLVKETNAVGESTTYTYDDAGRLQGIQRPNGTRLAFQFDAGGRLTERRSYRADGSLELTDSFTWDGGNRLTGWSTGTASSTSTYDEANRLLNETVTVDGVALTRSYAYYANGQVKTYTGPDGVALAYAYDGNGALASVDIPGEGSMSVVERTWSEARKVILPGGTVQQIDRNGLLDPTRLQVKRPNQTMAFDQESRYGLRGEVLSRTTQGLDVDYTYDDALRLIKADPSSGATETFSLDAAGNRVSDNVVTSSWQYDEANRLLRRGTVTYQYDAAGNLILKTDTAVAEPRRTTHYAYDAYNRLIEVRDGADQAVARYAYDPFGYRLSKEVTAAGAANTGASQGKRLFLQGEEGLLAEVDAAGTVIQSYGWDPEGTYSTSPLFLHNGQGYFYYHNDPLGQPRMLTNKDGAVVWEASRVSAFGSVSVAPGYTVEQPWRLPGQYYDAETGLHYNLHRYYDAEGGRYVTADPAGLTGGLNAYVYGEARPTALIDPYGLWTERPDTGNWLADHTFGYIYQLTDGADVPGWLANGGAGFGDAVTTIPFTDISLTRKFREWQDIGSINYCSDAYRNGGYLGDAATLAAGGLGGAKALPKLAKRLSNSTKGNIGEWLSYFNNRLKGSTLVDEQVKLTGFKTVFDSVWRDFRGATYYVESKFGKSGLTKPQREAQKILGEKYRVERWDYPFIEKVGGGAGAAGGAAAAAARDDACGCN</sequence>
<dbReference type="RefSeq" id="WP_104558712.1">
    <property type="nucleotide sequence ID" value="NZ_CP043476.1"/>
</dbReference>
<protein>
    <recommendedName>
        <fullName evidence="2">Teneurin-like YD-shell domain-containing protein</fullName>
    </recommendedName>
</protein>
<reference evidence="4" key="1">
    <citation type="submission" date="2016-08" db="EMBL/GenBank/DDBJ databases">
        <authorList>
            <person name="Merda D."/>
            <person name="Briand M."/>
            <person name="Taghouti G."/>
            <person name="Carrere S."/>
            <person name="Gouzy J."/>
            <person name="Portier P."/>
            <person name="Jacques M.-A."/>
            <person name="Fischer-Le Saux M."/>
        </authorList>
    </citation>
    <scope>NUCLEOTIDE SEQUENCE [LARGE SCALE GENOMIC DNA]</scope>
    <source>
        <strain evidence="4">CFBP1156</strain>
    </source>
</reference>
<evidence type="ECO:0000256" key="1">
    <source>
        <dbReference type="ARBA" id="ARBA00022737"/>
    </source>
</evidence>
<comment type="caution">
    <text evidence="3">The sequence shown here is derived from an EMBL/GenBank/DDBJ whole genome shotgun (WGS) entry which is preliminary data.</text>
</comment>
<dbReference type="InterPro" id="IPR050708">
    <property type="entry name" value="T6SS_VgrG/RHS"/>
</dbReference>
<name>A0A2S7ETK6_9XANT</name>
<dbReference type="PANTHER" id="PTHR32305">
    <property type="match status" value="1"/>
</dbReference>
<dbReference type="OrthoDB" id="9816400at2"/>
<dbReference type="Proteomes" id="UP000238261">
    <property type="component" value="Unassembled WGS sequence"/>
</dbReference>
<dbReference type="InterPro" id="IPR031325">
    <property type="entry name" value="RHS_repeat"/>
</dbReference>